<feature type="transmembrane region" description="Helical" evidence="6">
    <location>
        <begin position="333"/>
        <end position="355"/>
    </location>
</feature>
<accession>A0A9W9NRX7</accession>
<dbReference type="AlphaFoldDB" id="A0A9W9NRX7"/>
<feature type="transmembrane region" description="Helical" evidence="6">
    <location>
        <begin position="167"/>
        <end position="187"/>
    </location>
</feature>
<evidence type="ECO:0000256" key="3">
    <source>
        <dbReference type="ARBA" id="ARBA00022692"/>
    </source>
</evidence>
<keyword evidence="9" id="KW-1185">Reference proteome</keyword>
<evidence type="ECO:0000256" key="1">
    <source>
        <dbReference type="ARBA" id="ARBA00004141"/>
    </source>
</evidence>
<dbReference type="GO" id="GO:0022857">
    <property type="term" value="F:transmembrane transporter activity"/>
    <property type="evidence" value="ECO:0007669"/>
    <property type="project" value="InterPro"/>
</dbReference>
<dbReference type="GO" id="GO:0016020">
    <property type="term" value="C:membrane"/>
    <property type="evidence" value="ECO:0007669"/>
    <property type="project" value="UniProtKB-SubCell"/>
</dbReference>
<dbReference type="OrthoDB" id="1932925at2759"/>
<dbReference type="Gene3D" id="1.20.1250.20">
    <property type="entry name" value="MFS general substrate transporter like domains"/>
    <property type="match status" value="2"/>
</dbReference>
<organism evidence="8 9">
    <name type="scientific">Penicillium chermesinum</name>
    <dbReference type="NCBI Taxonomy" id="63820"/>
    <lineage>
        <taxon>Eukaryota</taxon>
        <taxon>Fungi</taxon>
        <taxon>Dikarya</taxon>
        <taxon>Ascomycota</taxon>
        <taxon>Pezizomycotina</taxon>
        <taxon>Eurotiomycetes</taxon>
        <taxon>Eurotiomycetidae</taxon>
        <taxon>Eurotiales</taxon>
        <taxon>Aspergillaceae</taxon>
        <taxon>Penicillium</taxon>
    </lineage>
</organism>
<feature type="transmembrane region" description="Helical" evidence="6">
    <location>
        <begin position="230"/>
        <end position="249"/>
    </location>
</feature>
<feature type="domain" description="Major facilitator superfamily (MFS) profile" evidence="7">
    <location>
        <begin position="51"/>
        <end position="483"/>
    </location>
</feature>
<dbReference type="PANTHER" id="PTHR43791">
    <property type="entry name" value="PERMEASE-RELATED"/>
    <property type="match status" value="1"/>
</dbReference>
<name>A0A9W9NRX7_9EURO</name>
<feature type="transmembrane region" description="Helical" evidence="6">
    <location>
        <begin position="456"/>
        <end position="478"/>
    </location>
</feature>
<keyword evidence="2" id="KW-0813">Transport</keyword>
<sequence>MEEPHLHIGDPMWSVERDLQVDDSADSIGEKARPFDPNLEKRVRRKIDLCLVPAMVIGYGLVYYDKGFLTAILKALLGNAVLFGMTADLQLSVTDTSVSPPVKDTSRLSWATSLFYFGQLAGSYPMTYALQRFDSRFVLGPMVMIWAIICAATAGVSSWRGLFVQRFFLGFTESIIPTCFMVTVSGFYTQSEQSLRQSWWWSATGWFTIIGGAISYGFAQIEGSLQPWQYIYIFAGALTFLFGIVCFFIPNAPSNAWFLTPEERIVAVERLRIGQTGIKQNKLKLSQIKEGLLDINVWLVSITMAAAYTVNGAVSGFGPLIVSTFGYSSLDSILFQFPLGGVSGVGIILTGWLCSKVKNIRIILLILCCLPVIAGFAMIWKSTWGTKPVTPVAGYSLLGFFGPVVGLIISLGSANVAGHTKRSFNAAAIFVAYCVGNIIGPQLIRSQTKGQHYPELWTGLIICYCIVILTSSILYVLWSHENKRRVSLGLDEAERERLGFKDLTDKENLHFEYVY</sequence>
<keyword evidence="3 6" id="KW-0812">Transmembrane</keyword>
<dbReference type="InterPro" id="IPR020846">
    <property type="entry name" value="MFS_dom"/>
</dbReference>
<feature type="transmembrane region" description="Helical" evidence="6">
    <location>
        <begin position="424"/>
        <end position="444"/>
    </location>
</feature>
<feature type="transmembrane region" description="Helical" evidence="6">
    <location>
        <begin position="199"/>
        <end position="218"/>
    </location>
</feature>
<reference evidence="8" key="1">
    <citation type="submission" date="2022-11" db="EMBL/GenBank/DDBJ databases">
        <authorList>
            <person name="Petersen C."/>
        </authorList>
    </citation>
    <scope>NUCLEOTIDE SEQUENCE</scope>
    <source>
        <strain evidence="8">IBT 19713</strain>
    </source>
</reference>
<proteinExistence type="predicted"/>
<evidence type="ECO:0000256" key="2">
    <source>
        <dbReference type="ARBA" id="ARBA00022448"/>
    </source>
</evidence>
<comment type="caution">
    <text evidence="8">The sequence shown here is derived from an EMBL/GenBank/DDBJ whole genome shotgun (WGS) entry which is preliminary data.</text>
</comment>
<dbReference type="Proteomes" id="UP001150941">
    <property type="component" value="Unassembled WGS sequence"/>
</dbReference>
<evidence type="ECO:0000256" key="5">
    <source>
        <dbReference type="ARBA" id="ARBA00023136"/>
    </source>
</evidence>
<dbReference type="Pfam" id="PF07690">
    <property type="entry name" value="MFS_1"/>
    <property type="match status" value="1"/>
</dbReference>
<feature type="transmembrane region" description="Helical" evidence="6">
    <location>
        <begin position="47"/>
        <end position="64"/>
    </location>
</feature>
<feature type="transmembrane region" description="Helical" evidence="6">
    <location>
        <begin position="292"/>
        <end position="313"/>
    </location>
</feature>
<evidence type="ECO:0000256" key="6">
    <source>
        <dbReference type="SAM" id="Phobius"/>
    </source>
</evidence>
<feature type="transmembrane region" description="Helical" evidence="6">
    <location>
        <begin position="392"/>
        <end position="412"/>
    </location>
</feature>
<feature type="transmembrane region" description="Helical" evidence="6">
    <location>
        <begin position="137"/>
        <end position="155"/>
    </location>
</feature>
<gene>
    <name evidence="8" type="ORF">N7468_006255</name>
</gene>
<dbReference type="FunFam" id="1.20.1250.20:FF:000556">
    <property type="entry name" value="MFS transporter, putative (AFU_orthologue AFUA_1G17530)"/>
    <property type="match status" value="1"/>
</dbReference>
<feature type="transmembrane region" description="Helical" evidence="6">
    <location>
        <begin position="362"/>
        <end position="380"/>
    </location>
</feature>
<evidence type="ECO:0000259" key="7">
    <source>
        <dbReference type="PROSITE" id="PS50850"/>
    </source>
</evidence>
<dbReference type="SUPFAM" id="SSF103473">
    <property type="entry name" value="MFS general substrate transporter"/>
    <property type="match status" value="1"/>
</dbReference>
<dbReference type="EMBL" id="JAPQKS010000005">
    <property type="protein sequence ID" value="KAJ5225030.1"/>
    <property type="molecule type" value="Genomic_DNA"/>
</dbReference>
<dbReference type="PROSITE" id="PS50850">
    <property type="entry name" value="MFS"/>
    <property type="match status" value="1"/>
</dbReference>
<keyword evidence="5 6" id="KW-0472">Membrane</keyword>
<dbReference type="RefSeq" id="XP_058328441.1">
    <property type="nucleotide sequence ID" value="XM_058475551.1"/>
</dbReference>
<comment type="subcellular location">
    <subcellularLocation>
        <location evidence="1">Membrane</location>
        <topology evidence="1">Multi-pass membrane protein</topology>
    </subcellularLocation>
</comment>
<evidence type="ECO:0000313" key="8">
    <source>
        <dbReference type="EMBL" id="KAJ5225030.1"/>
    </source>
</evidence>
<feature type="transmembrane region" description="Helical" evidence="6">
    <location>
        <begin position="108"/>
        <end position="130"/>
    </location>
</feature>
<evidence type="ECO:0000313" key="9">
    <source>
        <dbReference type="Proteomes" id="UP001150941"/>
    </source>
</evidence>
<dbReference type="InterPro" id="IPR011701">
    <property type="entry name" value="MFS"/>
</dbReference>
<evidence type="ECO:0000256" key="4">
    <source>
        <dbReference type="ARBA" id="ARBA00022989"/>
    </source>
</evidence>
<protein>
    <submittedName>
        <fullName evidence="8">MFS general substrate transporter</fullName>
    </submittedName>
</protein>
<dbReference type="PANTHER" id="PTHR43791:SF55">
    <property type="entry name" value="TRANSPORTER, PUTATIVE (AFU_ORTHOLOGUE AFUA_6G01820)-RELATED"/>
    <property type="match status" value="1"/>
</dbReference>
<keyword evidence="4 6" id="KW-1133">Transmembrane helix</keyword>
<reference evidence="8" key="2">
    <citation type="journal article" date="2023" name="IMA Fungus">
        <title>Comparative genomic study of the Penicillium genus elucidates a diverse pangenome and 15 lateral gene transfer events.</title>
        <authorList>
            <person name="Petersen C."/>
            <person name="Sorensen T."/>
            <person name="Nielsen M.R."/>
            <person name="Sondergaard T.E."/>
            <person name="Sorensen J.L."/>
            <person name="Fitzpatrick D.A."/>
            <person name="Frisvad J.C."/>
            <person name="Nielsen K.L."/>
        </authorList>
    </citation>
    <scope>NUCLEOTIDE SEQUENCE</scope>
    <source>
        <strain evidence="8">IBT 19713</strain>
    </source>
</reference>
<dbReference type="GeneID" id="83202854"/>
<dbReference type="InterPro" id="IPR036259">
    <property type="entry name" value="MFS_trans_sf"/>
</dbReference>